<dbReference type="AlphaFoldDB" id="A0A1E3SLL8"/>
<sequence>MSPRRKFQPGEATLLAALGSLPRRSWRLLVVGIVTGMVMVTAITLSSLLFASHESHERAVQKDHEVVDFVKFFMEQFTSVDPYHANEYVERVLAHATGDFAKEYHDKANQILLQVAQAEPATGTVIEVGVERWNDDGSVNVLVVTEFTSKSPDGKQVFKNTNRWATTAKQEGNQWKISKLDQVV</sequence>
<keyword evidence="3" id="KW-0812">Transmembrane</keyword>
<organism evidence="4 5">
    <name type="scientific">Mycobacterium intermedium</name>
    <dbReference type="NCBI Taxonomy" id="28445"/>
    <lineage>
        <taxon>Bacteria</taxon>
        <taxon>Bacillati</taxon>
        <taxon>Actinomycetota</taxon>
        <taxon>Actinomycetes</taxon>
        <taxon>Mycobacteriales</taxon>
        <taxon>Mycobacteriaceae</taxon>
        <taxon>Mycobacterium</taxon>
        <taxon>Mycobacterium simiae complex</taxon>
    </lineage>
</organism>
<evidence type="ECO:0000256" key="3">
    <source>
        <dbReference type="SAM" id="Phobius"/>
    </source>
</evidence>
<evidence type="ECO:0000256" key="2">
    <source>
        <dbReference type="ARBA" id="ARBA00023136"/>
    </source>
</evidence>
<dbReference type="STRING" id="28445.BHQ20_03215"/>
<keyword evidence="5" id="KW-1185">Reference proteome</keyword>
<evidence type="ECO:0000313" key="4">
    <source>
        <dbReference type="EMBL" id="ORB09910.1"/>
    </source>
</evidence>
<name>A0A1E3SLL8_MYCIE</name>
<dbReference type="RefSeq" id="WP_069417661.1">
    <property type="nucleotide sequence ID" value="NZ_CBCRZH010000029.1"/>
</dbReference>
<comment type="subcellular location">
    <subcellularLocation>
        <location evidence="1">Membrane</location>
    </subcellularLocation>
</comment>
<feature type="transmembrane region" description="Helical" evidence="3">
    <location>
        <begin position="28"/>
        <end position="51"/>
    </location>
</feature>
<comment type="caution">
    <text evidence="4">The sequence shown here is derived from an EMBL/GenBank/DDBJ whole genome shotgun (WGS) entry which is preliminary data.</text>
</comment>
<evidence type="ECO:0000256" key="1">
    <source>
        <dbReference type="ARBA" id="ARBA00004370"/>
    </source>
</evidence>
<dbReference type="Proteomes" id="UP000192739">
    <property type="component" value="Unassembled WGS sequence"/>
</dbReference>
<dbReference type="EMBL" id="MVHT01000006">
    <property type="protein sequence ID" value="ORB09910.1"/>
    <property type="molecule type" value="Genomic_DNA"/>
</dbReference>
<evidence type="ECO:0000313" key="5">
    <source>
        <dbReference type="Proteomes" id="UP000192739"/>
    </source>
</evidence>
<proteinExistence type="predicted"/>
<reference evidence="4 5" key="1">
    <citation type="submission" date="2017-02" db="EMBL/GenBank/DDBJ databases">
        <title>The new phylogeny of genus Mycobacterium.</title>
        <authorList>
            <person name="Tortoli E."/>
            <person name="Trovato A."/>
            <person name="Cirillo D.M."/>
        </authorList>
    </citation>
    <scope>NUCLEOTIDE SEQUENCE [LARGE SCALE GENOMIC DNA]</scope>
    <source>
        <strain evidence="4 5">DSM 44049</strain>
    </source>
</reference>
<accession>A0A1E3SLL8</accession>
<dbReference type="PANTHER" id="PTHR37042:SF4">
    <property type="entry name" value="OUTER MEMBRANE PROTEIN RV1973"/>
    <property type="match status" value="1"/>
</dbReference>
<keyword evidence="3" id="KW-1133">Transmembrane helix</keyword>
<protein>
    <submittedName>
        <fullName evidence="4">Mammalian cell entry protein</fullName>
    </submittedName>
</protein>
<keyword evidence="2 3" id="KW-0472">Membrane</keyword>
<dbReference type="GO" id="GO:0016020">
    <property type="term" value="C:membrane"/>
    <property type="evidence" value="ECO:0007669"/>
    <property type="project" value="UniProtKB-SubCell"/>
</dbReference>
<gene>
    <name evidence="4" type="ORF">BST27_03675</name>
</gene>
<dbReference type="OrthoDB" id="4620550at2"/>
<dbReference type="PANTHER" id="PTHR37042">
    <property type="entry name" value="OUTER MEMBRANE PROTEIN RV1973"/>
    <property type="match status" value="1"/>
</dbReference>